<evidence type="ECO:0000313" key="1">
    <source>
        <dbReference type="EMBL" id="PIR95381.1"/>
    </source>
</evidence>
<dbReference type="AlphaFoldDB" id="A0A2H0V8I7"/>
<reference evidence="2" key="1">
    <citation type="submission" date="2017-09" db="EMBL/GenBank/DDBJ databases">
        <title>Depth-based differentiation of microbial function through sediment-hosted aquifers and enrichment of novel symbionts in the deep terrestrial subsurface.</title>
        <authorList>
            <person name="Probst A.J."/>
            <person name="Ladd B."/>
            <person name="Jarett J.K."/>
            <person name="Geller-Mcgrath D.E."/>
            <person name="Sieber C.M.K."/>
            <person name="Emerson J.B."/>
            <person name="Anantharaman K."/>
            <person name="Thomas B.C."/>
            <person name="Malmstrom R."/>
            <person name="Stieglmeier M."/>
            <person name="Klingl A."/>
            <person name="Woyke T."/>
            <person name="Ryan C.M."/>
            <person name="Banfield J.F."/>
        </authorList>
    </citation>
    <scope>NUCLEOTIDE SEQUENCE [LARGE SCALE GENOMIC DNA]</scope>
</reference>
<evidence type="ECO:0000313" key="2">
    <source>
        <dbReference type="Proteomes" id="UP000229972"/>
    </source>
</evidence>
<dbReference type="Proteomes" id="UP000229972">
    <property type="component" value="Unassembled WGS sequence"/>
</dbReference>
<protein>
    <submittedName>
        <fullName evidence="1">Uncharacterized protein</fullName>
    </submittedName>
</protein>
<name>A0A2H0V8I7_9BACT</name>
<proteinExistence type="predicted"/>
<comment type="caution">
    <text evidence="1">The sequence shown here is derived from an EMBL/GenBank/DDBJ whole genome shotgun (WGS) entry which is preliminary data.</text>
</comment>
<dbReference type="EMBL" id="PFAL01000025">
    <property type="protein sequence ID" value="PIR95381.1"/>
    <property type="molecule type" value="Genomic_DNA"/>
</dbReference>
<accession>A0A2H0V8I7</accession>
<sequence length="209" mass="23868">MEKRIAMIRSVQTNGELIALDRLEEIQKSGIPKFNYRMSEKEVKRIILSLGSGSKVTQQTILALKICIEAHGLGIAEILEADDRFGNEELFAGLANNPKLTKRKNECGWYQALKELEPKLLSKIVTDERLALKKLFNQIKYGDLLIMVGHSPLIELLALDIDLWYQLHEKRKSLDLDASLELKELEGVMFAQKYTNRNIYVTEHIGKSN</sequence>
<gene>
    <name evidence="1" type="ORF">COT93_02715</name>
</gene>
<organism evidence="1 2">
    <name type="scientific">Candidatus Falkowbacteria bacterium CG10_big_fil_rev_8_21_14_0_10_37_18</name>
    <dbReference type="NCBI Taxonomy" id="1974562"/>
    <lineage>
        <taxon>Bacteria</taxon>
        <taxon>Candidatus Falkowiibacteriota</taxon>
    </lineage>
</organism>